<dbReference type="GO" id="GO:0005737">
    <property type="term" value="C:cytoplasm"/>
    <property type="evidence" value="ECO:0007669"/>
    <property type="project" value="UniProtKB-SubCell"/>
</dbReference>
<dbReference type="Pfam" id="PF14748">
    <property type="entry name" value="P5CR_dimer"/>
    <property type="match status" value="1"/>
</dbReference>
<comment type="catalytic activity">
    <reaction evidence="6">
        <text>L-proline + NAD(+) = (S)-1-pyrroline-5-carboxylate + NADH + 2 H(+)</text>
        <dbReference type="Rhea" id="RHEA:14105"/>
        <dbReference type="ChEBI" id="CHEBI:15378"/>
        <dbReference type="ChEBI" id="CHEBI:17388"/>
        <dbReference type="ChEBI" id="CHEBI:57540"/>
        <dbReference type="ChEBI" id="CHEBI:57945"/>
        <dbReference type="ChEBI" id="CHEBI:60039"/>
        <dbReference type="EC" id="1.5.1.2"/>
    </reaction>
</comment>
<dbReference type="EC" id="1.5.1.2" evidence="6 7"/>
<name>A0A101FHF2_9THEO</name>
<keyword evidence="4 6" id="KW-0560">Oxidoreductase</keyword>
<dbReference type="FunFam" id="1.10.3730.10:FF:000001">
    <property type="entry name" value="Pyrroline-5-carboxylate reductase"/>
    <property type="match status" value="1"/>
</dbReference>
<feature type="domain" description="Pyrroline-5-carboxylate reductase catalytic N-terminal" evidence="10">
    <location>
        <begin position="1"/>
        <end position="87"/>
    </location>
</feature>
<dbReference type="InterPro" id="IPR029036">
    <property type="entry name" value="P5CR_dimer"/>
</dbReference>
<evidence type="ECO:0000259" key="10">
    <source>
        <dbReference type="Pfam" id="PF03807"/>
    </source>
</evidence>
<dbReference type="GO" id="GO:0004735">
    <property type="term" value="F:pyrroline-5-carboxylate reductase activity"/>
    <property type="evidence" value="ECO:0007669"/>
    <property type="project" value="UniProtKB-UniRule"/>
</dbReference>
<feature type="domain" description="Pyrroline-5-carboxylate reductase dimerisation" evidence="11">
    <location>
        <begin position="150"/>
        <end position="254"/>
    </location>
</feature>
<evidence type="ECO:0000256" key="2">
    <source>
        <dbReference type="ARBA" id="ARBA00022650"/>
    </source>
</evidence>
<dbReference type="Pfam" id="PF03807">
    <property type="entry name" value="F420_oxidored"/>
    <property type="match status" value="1"/>
</dbReference>
<evidence type="ECO:0000256" key="6">
    <source>
        <dbReference type="HAMAP-Rule" id="MF_01925"/>
    </source>
</evidence>
<comment type="similarity">
    <text evidence="1 6 9">Belongs to the pyrroline-5-carboxylate reductase family.</text>
</comment>
<dbReference type="AlphaFoldDB" id="A0A101FHF2"/>
<evidence type="ECO:0000256" key="5">
    <source>
        <dbReference type="ARBA" id="ARBA00058118"/>
    </source>
</evidence>
<dbReference type="Proteomes" id="UP000053326">
    <property type="component" value="Unassembled WGS sequence"/>
</dbReference>
<dbReference type="HAMAP" id="MF_01925">
    <property type="entry name" value="P5C_reductase"/>
    <property type="match status" value="1"/>
</dbReference>
<comment type="catalytic activity">
    <reaction evidence="6 9">
        <text>L-proline + NADP(+) = (S)-1-pyrroline-5-carboxylate + NADPH + 2 H(+)</text>
        <dbReference type="Rhea" id="RHEA:14109"/>
        <dbReference type="ChEBI" id="CHEBI:15378"/>
        <dbReference type="ChEBI" id="CHEBI:17388"/>
        <dbReference type="ChEBI" id="CHEBI:57783"/>
        <dbReference type="ChEBI" id="CHEBI:58349"/>
        <dbReference type="ChEBI" id="CHEBI:60039"/>
        <dbReference type="EC" id="1.5.1.2"/>
    </reaction>
</comment>
<gene>
    <name evidence="6" type="primary">proC</name>
    <name evidence="12" type="ORF">XD66_0176</name>
</gene>
<comment type="subcellular location">
    <subcellularLocation>
        <location evidence="6">Cytoplasm</location>
    </subcellularLocation>
</comment>
<dbReference type="PATRIC" id="fig|85874.4.peg.1137"/>
<evidence type="ECO:0000256" key="4">
    <source>
        <dbReference type="ARBA" id="ARBA00023002"/>
    </source>
</evidence>
<dbReference type="UniPathway" id="UPA00098">
    <property type="reaction ID" value="UER00361"/>
</dbReference>
<protein>
    <recommendedName>
        <fullName evidence="6 7">Pyrroline-5-carboxylate reductase</fullName>
        <shortName evidence="6">P5C reductase</shortName>
        <shortName evidence="6">P5CR</shortName>
        <ecNumber evidence="6 7">1.5.1.2</ecNumber>
    </recommendedName>
    <alternativeName>
        <fullName evidence="6">PCA reductase</fullName>
    </alternativeName>
</protein>
<keyword evidence="2 6" id="KW-0641">Proline biosynthesis</keyword>
<comment type="function">
    <text evidence="5 6">Catalyzes the reduction of 1-pyrroline-5-carboxylate (PCA) to L-proline.</text>
</comment>
<dbReference type="InterPro" id="IPR008927">
    <property type="entry name" value="6-PGluconate_DH-like_C_sf"/>
</dbReference>
<evidence type="ECO:0000256" key="3">
    <source>
        <dbReference type="ARBA" id="ARBA00022857"/>
    </source>
</evidence>
<keyword evidence="6" id="KW-0963">Cytoplasm</keyword>
<reference evidence="13" key="1">
    <citation type="journal article" date="2015" name="MBio">
        <title>Genome-Resolved Metagenomic Analysis Reveals Roles for Candidate Phyla and Other Microbial Community Members in Biogeochemical Transformations in Oil Reservoirs.</title>
        <authorList>
            <person name="Hu P."/>
            <person name="Tom L."/>
            <person name="Singh A."/>
            <person name="Thomas B.C."/>
            <person name="Baker B.J."/>
            <person name="Piceno Y.M."/>
            <person name="Andersen G.L."/>
            <person name="Banfield J.F."/>
        </authorList>
    </citation>
    <scope>NUCLEOTIDE SEQUENCE [LARGE SCALE GENOMIC DNA]</scope>
</reference>
<evidence type="ECO:0000313" key="13">
    <source>
        <dbReference type="Proteomes" id="UP000053326"/>
    </source>
</evidence>
<comment type="pathway">
    <text evidence="6 9">Amino-acid biosynthesis; L-proline biosynthesis; L-proline from L-glutamate 5-semialdehyde: step 1/1.</text>
</comment>
<evidence type="ECO:0000256" key="1">
    <source>
        <dbReference type="ARBA" id="ARBA00005525"/>
    </source>
</evidence>
<dbReference type="InterPro" id="IPR036291">
    <property type="entry name" value="NAD(P)-bd_dom_sf"/>
</dbReference>
<keyword evidence="3 6" id="KW-0521">NADP</keyword>
<proteinExistence type="inferred from homology"/>
<dbReference type="PANTHER" id="PTHR11645">
    <property type="entry name" value="PYRROLINE-5-CARBOXYLATE REDUCTASE"/>
    <property type="match status" value="1"/>
</dbReference>
<dbReference type="InterPro" id="IPR053790">
    <property type="entry name" value="P5CR-like_CS"/>
</dbReference>
<evidence type="ECO:0000256" key="7">
    <source>
        <dbReference type="NCBIfam" id="TIGR00112"/>
    </source>
</evidence>
<dbReference type="PANTHER" id="PTHR11645:SF0">
    <property type="entry name" value="PYRROLINE-5-CARBOXYLATE REDUCTASE 3"/>
    <property type="match status" value="1"/>
</dbReference>
<dbReference type="PIRSF" id="PIRSF000193">
    <property type="entry name" value="Pyrrol-5-carb_rd"/>
    <property type="match status" value="1"/>
</dbReference>
<evidence type="ECO:0000259" key="11">
    <source>
        <dbReference type="Pfam" id="PF14748"/>
    </source>
</evidence>
<keyword evidence="6 9" id="KW-0028">Amino-acid biosynthesis</keyword>
<feature type="binding site" evidence="8">
    <location>
        <position position="45"/>
    </location>
    <ligand>
        <name>NADPH</name>
        <dbReference type="ChEBI" id="CHEBI:57783"/>
    </ligand>
</feature>
<dbReference type="PROSITE" id="PS00521">
    <property type="entry name" value="P5CR"/>
    <property type="match status" value="1"/>
</dbReference>
<evidence type="ECO:0000256" key="8">
    <source>
        <dbReference type="PIRSR" id="PIRSR000193-1"/>
    </source>
</evidence>
<feature type="binding site" evidence="8">
    <location>
        <begin position="58"/>
        <end position="61"/>
    </location>
    <ligand>
        <name>NADP(+)</name>
        <dbReference type="ChEBI" id="CHEBI:58349"/>
    </ligand>
</feature>
<accession>A0A101FHF2</accession>
<dbReference type="GO" id="GO:0055129">
    <property type="term" value="P:L-proline biosynthetic process"/>
    <property type="evidence" value="ECO:0007669"/>
    <property type="project" value="UniProtKB-UniRule"/>
</dbReference>
<dbReference type="SUPFAM" id="SSF51735">
    <property type="entry name" value="NAD(P)-binding Rossmann-fold domains"/>
    <property type="match status" value="1"/>
</dbReference>
<dbReference type="InterPro" id="IPR000304">
    <property type="entry name" value="Pyrroline-COOH_reductase"/>
</dbReference>
<comment type="caution">
    <text evidence="12">The sequence shown here is derived from an EMBL/GenBank/DDBJ whole genome shotgun (WGS) entry which is preliminary data.</text>
</comment>
<evidence type="ECO:0000256" key="9">
    <source>
        <dbReference type="RuleBase" id="RU003903"/>
    </source>
</evidence>
<dbReference type="Gene3D" id="1.10.3730.10">
    <property type="entry name" value="ProC C-terminal domain-like"/>
    <property type="match status" value="1"/>
</dbReference>
<evidence type="ECO:0000313" key="12">
    <source>
        <dbReference type="EMBL" id="KUK37113.1"/>
    </source>
</evidence>
<dbReference type="SUPFAM" id="SSF48179">
    <property type="entry name" value="6-phosphogluconate dehydrogenase C-terminal domain-like"/>
    <property type="match status" value="1"/>
</dbReference>
<sequence length="256" mass="25983">MGSALVTGFLETGLVQPGDLFVCDPDGGALAALGQKHPINTGTDNKEGVRFADVVILAVKPAVVKPVLKEVAPLITTEHLIVSVAAGVSLSVLEESVPAGVPVVRVMPNVPALIGEGMAAIALGKNAGASERKTVETLFAAVGKVVTLPEKDLDAATGLSGCGPAFMAIILEALADGGVKMGLPRQLAMELAAQTMIGTARMIQVTGEHPAVLKDRVCSPGGSTICGVHVLEQGGLRGILMGAVEAAARRSSKLCK</sequence>
<dbReference type="InterPro" id="IPR028939">
    <property type="entry name" value="P5C_Rdtase_cat_N"/>
</dbReference>
<dbReference type="Gene3D" id="3.40.50.720">
    <property type="entry name" value="NAD(P)-binding Rossmann-like Domain"/>
    <property type="match status" value="1"/>
</dbReference>
<dbReference type="EMBL" id="LGFO01000010">
    <property type="protein sequence ID" value="KUK37113.1"/>
    <property type="molecule type" value="Genomic_DNA"/>
</dbReference>
<dbReference type="NCBIfam" id="TIGR00112">
    <property type="entry name" value="proC"/>
    <property type="match status" value="1"/>
</dbReference>
<organism evidence="12 13">
    <name type="scientific">Thermacetogenium phaeum</name>
    <dbReference type="NCBI Taxonomy" id="85874"/>
    <lineage>
        <taxon>Bacteria</taxon>
        <taxon>Bacillati</taxon>
        <taxon>Bacillota</taxon>
        <taxon>Clostridia</taxon>
        <taxon>Thermoanaerobacterales</taxon>
        <taxon>Thermoanaerobacteraceae</taxon>
        <taxon>Thermacetogenium</taxon>
    </lineage>
</organism>